<gene>
    <name evidence="6" type="ORF">BMW23_0565</name>
</gene>
<dbReference type="PANTHER" id="PTHR43715:SF1">
    <property type="entry name" value="GDP-MANNOSE 4,6 DEHYDRATASE"/>
    <property type="match status" value="1"/>
</dbReference>
<evidence type="ECO:0000259" key="5">
    <source>
        <dbReference type="Pfam" id="PF16363"/>
    </source>
</evidence>
<dbReference type="InterPro" id="IPR006368">
    <property type="entry name" value="GDP_Man_deHydtase"/>
</dbReference>
<dbReference type="EC" id="4.2.1.47" evidence="3"/>
<evidence type="ECO:0000313" key="6">
    <source>
        <dbReference type="EMBL" id="ATZ80612.1"/>
    </source>
</evidence>
<comment type="similarity">
    <text evidence="2">Belongs to the NAD(P)-dependent epimerase/dehydratase family. GDP-mannose 4,6-dehydratase subfamily.</text>
</comment>
<dbReference type="Proteomes" id="UP000240325">
    <property type="component" value="Segment"/>
</dbReference>
<comment type="cofactor">
    <cofactor evidence="1">
        <name>NADP(+)</name>
        <dbReference type="ChEBI" id="CHEBI:58349"/>
    </cofactor>
</comment>
<dbReference type="InterPro" id="IPR016040">
    <property type="entry name" value="NAD(P)-bd_dom"/>
</dbReference>
<evidence type="ECO:0000256" key="4">
    <source>
        <dbReference type="ARBA" id="ARBA00023239"/>
    </source>
</evidence>
<dbReference type="GO" id="GO:0042351">
    <property type="term" value="P:'de novo' GDP-L-fucose biosynthetic process"/>
    <property type="evidence" value="ECO:0007669"/>
    <property type="project" value="TreeGrafter"/>
</dbReference>
<dbReference type="InterPro" id="IPR036291">
    <property type="entry name" value="NAD(P)-bd_dom_sf"/>
</dbReference>
<evidence type="ECO:0000256" key="2">
    <source>
        <dbReference type="ARBA" id="ARBA00009263"/>
    </source>
</evidence>
<evidence type="ECO:0000256" key="3">
    <source>
        <dbReference type="ARBA" id="ARBA00011989"/>
    </source>
</evidence>
<sequence>MQKILIIGITSQDGYNMLSYLANHNYIIYGTYHTESKIDKNDKLYKNIQLLYMDLQNKNNITEVIKRVVPDFCLNFASAQPQYETNNINLFQTNTISTIHILDSLIEYNNKCKYLSCGSCWEIGKNINGNIDLDTKCNPDTIYGITKLTNRHIINHYKNTHNMFAIHVVLFNHDSARRADAFICKKIINHFKKIWAGEDVEPFFCENIDAEKDWSDSRDFIKAIWLMLNEPIPNNYILSSGKSHALLEIVEIICKNLNIDNIVINNEDEYKIYMKNKLIFVGKHCNKNSIAIGNNSETCNILNWKPEISFEQMILDMI</sequence>
<keyword evidence="7" id="KW-1185">Reference proteome</keyword>
<dbReference type="Pfam" id="PF16363">
    <property type="entry name" value="GDP_Man_Dehyd"/>
    <property type="match status" value="1"/>
</dbReference>
<accession>A0A2H4UUL4</accession>
<dbReference type="Gene3D" id="3.90.25.10">
    <property type="entry name" value="UDP-galactose 4-epimerase, domain 1"/>
    <property type="match status" value="1"/>
</dbReference>
<protein>
    <recommendedName>
        <fullName evidence="3">GDP-mannose 4,6-dehydratase</fullName>
        <ecNumber evidence="3">4.2.1.47</ecNumber>
    </recommendedName>
</protein>
<reference evidence="6" key="1">
    <citation type="journal article" date="2017" name="Elife">
        <title>The kinetoplastid-infecting Bodo saltans virus (BsV), a window into the most abundant giant viruses in the sea.</title>
        <authorList>
            <person name="Deeg C.M."/>
            <person name="Chow C.-E.T."/>
            <person name="Suttle C.A."/>
        </authorList>
    </citation>
    <scope>NUCLEOTIDE SEQUENCE</scope>
    <source>
        <strain evidence="6">NG1</strain>
    </source>
</reference>
<feature type="domain" description="NAD(P)-binding" evidence="5">
    <location>
        <begin position="5"/>
        <end position="317"/>
    </location>
</feature>
<dbReference type="EMBL" id="MF782455">
    <property type="protein sequence ID" value="ATZ80612.1"/>
    <property type="molecule type" value="Genomic_DNA"/>
</dbReference>
<proteinExistence type="inferred from homology"/>
<name>A0A2H4UUL4_9VIRU</name>
<keyword evidence="4" id="KW-0456">Lyase</keyword>
<evidence type="ECO:0000313" key="7">
    <source>
        <dbReference type="Proteomes" id="UP000240325"/>
    </source>
</evidence>
<dbReference type="SUPFAM" id="SSF51735">
    <property type="entry name" value="NAD(P)-binding Rossmann-fold domains"/>
    <property type="match status" value="1"/>
</dbReference>
<dbReference type="Gene3D" id="3.40.50.720">
    <property type="entry name" value="NAD(P)-binding Rossmann-like Domain"/>
    <property type="match status" value="1"/>
</dbReference>
<dbReference type="GO" id="GO:0008446">
    <property type="term" value="F:GDP-mannose 4,6-dehydratase activity"/>
    <property type="evidence" value="ECO:0007669"/>
    <property type="project" value="UniProtKB-EC"/>
</dbReference>
<dbReference type="PANTHER" id="PTHR43715">
    <property type="entry name" value="GDP-MANNOSE 4,6-DEHYDRATASE"/>
    <property type="match status" value="1"/>
</dbReference>
<organism evidence="6">
    <name type="scientific">Bodo saltans virus</name>
    <dbReference type="NCBI Taxonomy" id="2024608"/>
    <lineage>
        <taxon>Viruses</taxon>
        <taxon>Varidnaviria</taxon>
        <taxon>Bamfordvirae</taxon>
        <taxon>Nucleocytoviricota</taxon>
        <taxon>Megaviricetes</taxon>
        <taxon>Imitervirales</taxon>
        <taxon>Mimiviridae</taxon>
        <taxon>Klosneuvirinae</taxon>
        <taxon>Theiavirus</taxon>
        <taxon>Theiavirus salishense</taxon>
    </lineage>
</organism>
<evidence type="ECO:0000256" key="1">
    <source>
        <dbReference type="ARBA" id="ARBA00001937"/>
    </source>
</evidence>